<dbReference type="AlphaFoldDB" id="A0A2N0SJ22"/>
<feature type="transmembrane region" description="Helical" evidence="2">
    <location>
        <begin position="61"/>
        <end position="80"/>
    </location>
</feature>
<dbReference type="Proteomes" id="UP000232688">
    <property type="component" value="Unassembled WGS sequence"/>
</dbReference>
<keyword evidence="2" id="KW-0812">Transmembrane</keyword>
<sequence>MDVFTIIFTGMGFFSLFTLTFSFKIIKRELKFRVFLIYITLIVQGLCSFFFYYYFWNGKDMIGVIIILILLVFTFINTILCHRNFGKSHILLIKFNPNLDKDYEYSDDLDDDEEEEEKDEKISEILNRYWKFIKESFNSLVQE</sequence>
<keyword evidence="2" id="KW-1133">Transmembrane helix</keyword>
<evidence type="ECO:0000313" key="3">
    <source>
        <dbReference type="EMBL" id="PKC75557.1"/>
    </source>
</evidence>
<evidence type="ECO:0000256" key="1">
    <source>
        <dbReference type="SAM" id="MobiDB-lite"/>
    </source>
</evidence>
<feature type="transmembrane region" description="Helical" evidence="2">
    <location>
        <begin position="35"/>
        <end position="55"/>
    </location>
</feature>
<protein>
    <submittedName>
        <fullName evidence="3">Uncharacterized protein</fullName>
    </submittedName>
</protein>
<organism evidence="3 4">
    <name type="scientific">Rhizophagus irregularis</name>
    <dbReference type="NCBI Taxonomy" id="588596"/>
    <lineage>
        <taxon>Eukaryota</taxon>
        <taxon>Fungi</taxon>
        <taxon>Fungi incertae sedis</taxon>
        <taxon>Mucoromycota</taxon>
        <taxon>Glomeromycotina</taxon>
        <taxon>Glomeromycetes</taxon>
        <taxon>Glomerales</taxon>
        <taxon>Glomeraceae</taxon>
        <taxon>Rhizophagus</taxon>
    </lineage>
</organism>
<feature type="transmembrane region" description="Helical" evidence="2">
    <location>
        <begin position="6"/>
        <end position="23"/>
    </location>
</feature>
<proteinExistence type="predicted"/>
<reference evidence="3 4" key="2">
    <citation type="submission" date="2017-10" db="EMBL/GenBank/DDBJ databases">
        <title>Genome analyses suggest a sexual origin of heterokaryosis in a supposedly ancient asexual fungus.</title>
        <authorList>
            <person name="Corradi N."/>
            <person name="Sedzielewska K."/>
            <person name="Noel J."/>
            <person name="Charron P."/>
            <person name="Farinelli L."/>
            <person name="Marton T."/>
            <person name="Kruger M."/>
            <person name="Pelin A."/>
            <person name="Brachmann A."/>
            <person name="Corradi N."/>
        </authorList>
    </citation>
    <scope>NUCLEOTIDE SEQUENCE [LARGE SCALE GENOMIC DNA]</scope>
    <source>
        <strain evidence="3 4">A1</strain>
    </source>
</reference>
<evidence type="ECO:0000313" key="4">
    <source>
        <dbReference type="Proteomes" id="UP000232688"/>
    </source>
</evidence>
<feature type="region of interest" description="Disordered" evidence="1">
    <location>
        <begin position="100"/>
        <end position="119"/>
    </location>
</feature>
<dbReference type="EMBL" id="LLXH01000020">
    <property type="protein sequence ID" value="PKC75557.1"/>
    <property type="molecule type" value="Genomic_DNA"/>
</dbReference>
<comment type="caution">
    <text evidence="3">The sequence shown here is derived from an EMBL/GenBank/DDBJ whole genome shotgun (WGS) entry which is preliminary data.</text>
</comment>
<evidence type="ECO:0000256" key="2">
    <source>
        <dbReference type="SAM" id="Phobius"/>
    </source>
</evidence>
<dbReference type="VEuPathDB" id="FungiDB:RhiirA1_387170"/>
<accession>A0A2N0SJ22</accession>
<name>A0A2N0SJ22_9GLOM</name>
<gene>
    <name evidence="3" type="ORF">RhiirA1_387170</name>
</gene>
<feature type="compositionally biased region" description="Acidic residues" evidence="1">
    <location>
        <begin position="105"/>
        <end position="118"/>
    </location>
</feature>
<keyword evidence="2" id="KW-0472">Membrane</keyword>
<reference evidence="3 4" key="1">
    <citation type="submission" date="2017-10" db="EMBL/GenBank/DDBJ databases">
        <title>Extensive intraspecific genome diversity in a model arbuscular mycorrhizal fungus.</title>
        <authorList>
            <person name="Chen E.C.H."/>
            <person name="Morin E."/>
            <person name="Baudet D."/>
            <person name="Noel J."/>
            <person name="Ndikumana S."/>
            <person name="Charron P."/>
            <person name="St-Onge C."/>
            <person name="Giorgi J."/>
            <person name="Grigoriev I.V."/>
            <person name="Roux C."/>
            <person name="Martin F.M."/>
            <person name="Corradi N."/>
        </authorList>
    </citation>
    <scope>NUCLEOTIDE SEQUENCE [LARGE SCALE GENOMIC DNA]</scope>
    <source>
        <strain evidence="3 4">A1</strain>
    </source>
</reference>